<dbReference type="AlphaFoldDB" id="A0A1B8U7L0"/>
<comment type="caution">
    <text evidence="2">The sequence shown here is derived from an EMBL/GenBank/DDBJ whole genome shotgun (WGS) entry which is preliminary data.</text>
</comment>
<evidence type="ECO:0000313" key="2">
    <source>
        <dbReference type="EMBL" id="OBY67809.1"/>
    </source>
</evidence>
<keyword evidence="3" id="KW-1185">Reference proteome</keyword>
<reference evidence="3" key="1">
    <citation type="submission" date="2016-02" db="EMBL/GenBank/DDBJ databases">
        <title>Paenibacillus sp. LPB0068, isolated from Crassostrea gigas.</title>
        <authorList>
            <person name="Shin S.-K."/>
            <person name="Yi H."/>
        </authorList>
    </citation>
    <scope>NUCLEOTIDE SEQUENCE [LARGE SCALE GENOMIC DNA]</scope>
    <source>
        <strain evidence="3">KCTC 23969</strain>
    </source>
</reference>
<dbReference type="RefSeq" id="WP_068355730.1">
    <property type="nucleotide sequence ID" value="NZ_CP019419.1"/>
</dbReference>
<accession>A0A1B8U7L0</accession>
<dbReference type="EMBL" id="LSFL01000001">
    <property type="protein sequence ID" value="OBY67809.1"/>
    <property type="molecule type" value="Genomic_DNA"/>
</dbReference>
<dbReference type="Proteomes" id="UP000092612">
    <property type="component" value="Unassembled WGS sequence"/>
</dbReference>
<dbReference type="STRING" id="996801.BW723_09005"/>
<proteinExistence type="predicted"/>
<protein>
    <submittedName>
        <fullName evidence="2">Uncharacterized protein</fullName>
    </submittedName>
</protein>
<evidence type="ECO:0000256" key="1">
    <source>
        <dbReference type="SAM" id="Phobius"/>
    </source>
</evidence>
<keyword evidence="1" id="KW-1133">Transmembrane helix</keyword>
<evidence type="ECO:0000313" key="3">
    <source>
        <dbReference type="Proteomes" id="UP000092612"/>
    </source>
</evidence>
<keyword evidence="1" id="KW-0812">Transmembrane</keyword>
<feature type="transmembrane region" description="Helical" evidence="1">
    <location>
        <begin position="34"/>
        <end position="54"/>
    </location>
</feature>
<name>A0A1B8U7L0_9FLAO</name>
<dbReference type="KEGG" id="prn:BW723_09005"/>
<dbReference type="OrthoDB" id="1202553at2"/>
<organism evidence="2 3">
    <name type="scientific">Polaribacter reichenbachii</name>
    <dbReference type="NCBI Taxonomy" id="996801"/>
    <lineage>
        <taxon>Bacteria</taxon>
        <taxon>Pseudomonadati</taxon>
        <taxon>Bacteroidota</taxon>
        <taxon>Flavobacteriia</taxon>
        <taxon>Flavobacteriales</taxon>
        <taxon>Flavobacteriaceae</taxon>
    </lineage>
</organism>
<feature type="transmembrane region" description="Helical" evidence="1">
    <location>
        <begin position="66"/>
        <end position="85"/>
    </location>
</feature>
<gene>
    <name evidence="2" type="ORF">LPB301_00495</name>
</gene>
<sequence length="185" mass="21915">MKLRKRYILLILLALLPFYKLIHPDDYCFGDVDLVIIGGLTIIFIITFLAIFFYNLYKITIKKELFNFRPLIITAVFAVVFNRALEYHDKAIFKDKFQVFNSFSKEKALLEIILYDDATFEFKTIYDNSYCVEKGTYEYKKDSLFLNKINKIDGNIVFGDVYVYDTMYKRLNPIYTGLPNFTLKK</sequence>
<keyword evidence="1" id="KW-0472">Membrane</keyword>